<gene>
    <name evidence="1" type="ORF">Tci_305698</name>
</gene>
<accession>A0A699H5L7</accession>
<reference evidence="1" key="1">
    <citation type="journal article" date="2019" name="Sci. Rep.">
        <title>Draft genome of Tanacetum cinerariifolium, the natural source of mosquito coil.</title>
        <authorList>
            <person name="Yamashiro T."/>
            <person name="Shiraishi A."/>
            <person name="Satake H."/>
            <person name="Nakayama K."/>
        </authorList>
    </citation>
    <scope>NUCLEOTIDE SEQUENCE</scope>
</reference>
<sequence length="277" mass="31988">MREFREDTFSGSKNDDAHEHVERVLDIEGDETLYQAWERYNYLLYKCPTHDINCHQKVNIFYNGLGTMNRQLLDSQRPVPSMTPAQALTTIQTMVDHSQKWHDDSSSRNIDSSNNNTEGIAAIVIKLDSLGRDMKKLKENVHAIQVGCQTCGGPHLNKECPLNNEVKSIKEVKYGEFGRSSPFNNRAKYHVGPLGYYICVDNRPPFREKRPNLEELLNKHLEESTRRRDEMEEWVKKLQENTKINTRNQSASLKNPETQIEQLTKEIQAKTASEVPN</sequence>
<protein>
    <recommendedName>
        <fullName evidence="2">Reverse transcriptase domain-containing protein</fullName>
    </recommendedName>
</protein>
<evidence type="ECO:0000313" key="1">
    <source>
        <dbReference type="EMBL" id="GEX33723.1"/>
    </source>
</evidence>
<comment type="caution">
    <text evidence="1">The sequence shown here is derived from an EMBL/GenBank/DDBJ whole genome shotgun (WGS) entry which is preliminary data.</text>
</comment>
<dbReference type="AlphaFoldDB" id="A0A699H5L7"/>
<name>A0A699H5L7_TANCI</name>
<organism evidence="1">
    <name type="scientific">Tanacetum cinerariifolium</name>
    <name type="common">Dalmatian daisy</name>
    <name type="synonym">Chrysanthemum cinerariifolium</name>
    <dbReference type="NCBI Taxonomy" id="118510"/>
    <lineage>
        <taxon>Eukaryota</taxon>
        <taxon>Viridiplantae</taxon>
        <taxon>Streptophyta</taxon>
        <taxon>Embryophyta</taxon>
        <taxon>Tracheophyta</taxon>
        <taxon>Spermatophyta</taxon>
        <taxon>Magnoliopsida</taxon>
        <taxon>eudicotyledons</taxon>
        <taxon>Gunneridae</taxon>
        <taxon>Pentapetalae</taxon>
        <taxon>asterids</taxon>
        <taxon>campanulids</taxon>
        <taxon>Asterales</taxon>
        <taxon>Asteraceae</taxon>
        <taxon>Asteroideae</taxon>
        <taxon>Anthemideae</taxon>
        <taxon>Anthemidinae</taxon>
        <taxon>Tanacetum</taxon>
    </lineage>
</organism>
<evidence type="ECO:0008006" key="2">
    <source>
        <dbReference type="Google" id="ProtNLM"/>
    </source>
</evidence>
<proteinExistence type="predicted"/>
<dbReference type="EMBL" id="BKCJ010102465">
    <property type="protein sequence ID" value="GEX33723.1"/>
    <property type="molecule type" value="Genomic_DNA"/>
</dbReference>